<evidence type="ECO:0000313" key="2">
    <source>
        <dbReference type="EMBL" id="MBB6218220.1"/>
    </source>
</evidence>
<gene>
    <name evidence="2" type="ORF">HNQ80_004360</name>
</gene>
<evidence type="ECO:0000259" key="1">
    <source>
        <dbReference type="Pfam" id="PF12728"/>
    </source>
</evidence>
<keyword evidence="3" id="KW-1185">Reference proteome</keyword>
<reference evidence="2 3" key="1">
    <citation type="submission" date="2020-08" db="EMBL/GenBank/DDBJ databases">
        <title>Genomic Encyclopedia of Type Strains, Phase IV (KMG-IV): sequencing the most valuable type-strain genomes for metagenomic binning, comparative biology and taxonomic classification.</title>
        <authorList>
            <person name="Goeker M."/>
        </authorList>
    </citation>
    <scope>NUCLEOTIDE SEQUENCE [LARGE SCALE GENOMIC DNA]</scope>
    <source>
        <strain evidence="2 3">DSM 103526</strain>
    </source>
</reference>
<sequence length="72" mass="8069">MAATKKVYKSVDDLPLFLKVSDLADVLQISIPKASELVHSDGFPKLDRQLSGKRIIIPKQAFIKWAEENMVS</sequence>
<organism evidence="2 3">
    <name type="scientific">Anaerosolibacter carboniphilus</name>
    <dbReference type="NCBI Taxonomy" id="1417629"/>
    <lineage>
        <taxon>Bacteria</taxon>
        <taxon>Bacillati</taxon>
        <taxon>Bacillota</taxon>
        <taxon>Clostridia</taxon>
        <taxon>Peptostreptococcales</taxon>
        <taxon>Thermotaleaceae</taxon>
        <taxon>Anaerosolibacter</taxon>
    </lineage>
</organism>
<dbReference type="Pfam" id="PF12728">
    <property type="entry name" value="HTH_17"/>
    <property type="match status" value="1"/>
</dbReference>
<dbReference type="EMBL" id="JACHEN010000034">
    <property type="protein sequence ID" value="MBB6218220.1"/>
    <property type="molecule type" value="Genomic_DNA"/>
</dbReference>
<dbReference type="Proteomes" id="UP000579281">
    <property type="component" value="Unassembled WGS sequence"/>
</dbReference>
<accession>A0A841L218</accession>
<evidence type="ECO:0000313" key="3">
    <source>
        <dbReference type="Proteomes" id="UP000579281"/>
    </source>
</evidence>
<dbReference type="InterPro" id="IPR041657">
    <property type="entry name" value="HTH_17"/>
</dbReference>
<dbReference type="AlphaFoldDB" id="A0A841L218"/>
<comment type="caution">
    <text evidence="2">The sequence shown here is derived from an EMBL/GenBank/DDBJ whole genome shotgun (WGS) entry which is preliminary data.</text>
</comment>
<name>A0A841L218_9FIRM</name>
<dbReference type="RefSeq" id="WP_184312708.1">
    <property type="nucleotide sequence ID" value="NZ_JACHEN010000034.1"/>
</dbReference>
<feature type="domain" description="Helix-turn-helix" evidence="1">
    <location>
        <begin position="17"/>
        <end position="69"/>
    </location>
</feature>
<protein>
    <recommendedName>
        <fullName evidence="1">Helix-turn-helix domain-containing protein</fullName>
    </recommendedName>
</protein>
<proteinExistence type="predicted"/>